<keyword evidence="3" id="KW-0808">Transferase</keyword>
<dbReference type="EC" id="2.1.1.-" evidence="8"/>
<evidence type="ECO:0000313" key="11">
    <source>
        <dbReference type="Proteomes" id="UP000346198"/>
    </source>
</evidence>
<evidence type="ECO:0000256" key="7">
    <source>
        <dbReference type="ARBA" id="ARBA00049120"/>
    </source>
</evidence>
<evidence type="ECO:0000313" key="10">
    <source>
        <dbReference type="EMBL" id="VGO21716.1"/>
    </source>
</evidence>
<dbReference type="GO" id="GO:0015667">
    <property type="term" value="F:site-specific DNA-methyltransferase (cytosine-N4-specific) activity"/>
    <property type="evidence" value="ECO:0007669"/>
    <property type="project" value="UniProtKB-EC"/>
</dbReference>
<dbReference type="GO" id="GO:0003677">
    <property type="term" value="F:DNA binding"/>
    <property type="evidence" value="ECO:0007669"/>
    <property type="project" value="UniProtKB-KW"/>
</dbReference>
<dbReference type="RefSeq" id="WP_136063155.1">
    <property type="nucleotide sequence ID" value="NZ_CAAHFH010000002.1"/>
</dbReference>
<dbReference type="GO" id="GO:0032259">
    <property type="term" value="P:methylation"/>
    <property type="evidence" value="ECO:0007669"/>
    <property type="project" value="UniProtKB-KW"/>
</dbReference>
<evidence type="ECO:0000256" key="8">
    <source>
        <dbReference type="RuleBase" id="RU362026"/>
    </source>
</evidence>
<evidence type="ECO:0000256" key="1">
    <source>
        <dbReference type="ARBA" id="ARBA00010203"/>
    </source>
</evidence>
<gene>
    <name evidence="10" type="primary">dpnA</name>
    <name evidence="10" type="ORF">SCARR_03790</name>
</gene>
<keyword evidence="11" id="KW-1185">Reference proteome</keyword>
<dbReference type="PRINTS" id="PR00508">
    <property type="entry name" value="S21N4MTFRASE"/>
</dbReference>
<dbReference type="InterPro" id="IPR029063">
    <property type="entry name" value="SAM-dependent_MTases_sf"/>
</dbReference>
<dbReference type="EMBL" id="CAAHFH010000002">
    <property type="protein sequence ID" value="VGO21716.1"/>
    <property type="molecule type" value="Genomic_DNA"/>
</dbReference>
<reference evidence="10 11" key="1">
    <citation type="submission" date="2019-04" db="EMBL/GenBank/DDBJ databases">
        <authorList>
            <person name="Van Vliet M D."/>
        </authorList>
    </citation>
    <scope>NUCLEOTIDE SEQUENCE [LARGE SCALE GENOMIC DNA]</scope>
    <source>
        <strain evidence="10 11">F21</strain>
    </source>
</reference>
<comment type="similarity">
    <text evidence="1">Belongs to the N(4)/N(6)-methyltransferase family. N(4) subfamily.</text>
</comment>
<dbReference type="GO" id="GO:0009307">
    <property type="term" value="P:DNA restriction-modification system"/>
    <property type="evidence" value="ECO:0007669"/>
    <property type="project" value="UniProtKB-KW"/>
</dbReference>
<dbReference type="InterPro" id="IPR001091">
    <property type="entry name" value="RM_Methyltransferase"/>
</dbReference>
<evidence type="ECO:0000256" key="5">
    <source>
        <dbReference type="ARBA" id="ARBA00022747"/>
    </source>
</evidence>
<dbReference type="Pfam" id="PF01555">
    <property type="entry name" value="N6_N4_Mtase"/>
    <property type="match status" value="1"/>
</dbReference>
<keyword evidence="6" id="KW-0238">DNA-binding</keyword>
<name>A0A6C2US08_9BACT</name>
<evidence type="ECO:0000256" key="4">
    <source>
        <dbReference type="ARBA" id="ARBA00022691"/>
    </source>
</evidence>
<dbReference type="Proteomes" id="UP000346198">
    <property type="component" value="Unassembled WGS sequence"/>
</dbReference>
<dbReference type="InterPro" id="IPR017985">
    <property type="entry name" value="MeTrfase_CN4_CS"/>
</dbReference>
<accession>A0A6C2US08</accession>
<proteinExistence type="inferred from homology"/>
<dbReference type="AlphaFoldDB" id="A0A6C2US08"/>
<keyword evidence="5" id="KW-0680">Restriction system</keyword>
<keyword evidence="4" id="KW-0949">S-adenosyl-L-methionine</keyword>
<dbReference type="SUPFAM" id="SSF53335">
    <property type="entry name" value="S-adenosyl-L-methionine-dependent methyltransferases"/>
    <property type="match status" value="1"/>
</dbReference>
<feature type="domain" description="DNA methylase N-4/N-6" evidence="9">
    <location>
        <begin position="49"/>
        <end position="288"/>
    </location>
</feature>
<organism evidence="10 11">
    <name type="scientific">Pontiella sulfatireligans</name>
    <dbReference type="NCBI Taxonomy" id="2750658"/>
    <lineage>
        <taxon>Bacteria</taxon>
        <taxon>Pseudomonadati</taxon>
        <taxon>Kiritimatiellota</taxon>
        <taxon>Kiritimatiellia</taxon>
        <taxon>Kiritimatiellales</taxon>
        <taxon>Pontiellaceae</taxon>
        <taxon>Pontiella</taxon>
    </lineage>
</organism>
<evidence type="ECO:0000259" key="9">
    <source>
        <dbReference type="Pfam" id="PF01555"/>
    </source>
</evidence>
<evidence type="ECO:0000256" key="6">
    <source>
        <dbReference type="ARBA" id="ARBA00023125"/>
    </source>
</evidence>
<dbReference type="Gene3D" id="3.40.50.150">
    <property type="entry name" value="Vaccinia Virus protein VP39"/>
    <property type="match status" value="1"/>
</dbReference>
<comment type="catalytic activity">
    <reaction evidence="7">
        <text>a 2'-deoxycytidine in DNA + S-adenosyl-L-methionine = an N(4)-methyl-2'-deoxycytidine in DNA + S-adenosyl-L-homocysteine + H(+)</text>
        <dbReference type="Rhea" id="RHEA:16857"/>
        <dbReference type="Rhea" id="RHEA-COMP:11369"/>
        <dbReference type="Rhea" id="RHEA-COMP:13674"/>
        <dbReference type="ChEBI" id="CHEBI:15378"/>
        <dbReference type="ChEBI" id="CHEBI:57856"/>
        <dbReference type="ChEBI" id="CHEBI:59789"/>
        <dbReference type="ChEBI" id="CHEBI:85452"/>
        <dbReference type="ChEBI" id="CHEBI:137933"/>
        <dbReference type="EC" id="2.1.1.113"/>
    </reaction>
</comment>
<keyword evidence="2 10" id="KW-0489">Methyltransferase</keyword>
<dbReference type="InterPro" id="IPR002941">
    <property type="entry name" value="DNA_methylase_N4/N6"/>
</dbReference>
<dbReference type="GO" id="GO:0008170">
    <property type="term" value="F:N-methyltransferase activity"/>
    <property type="evidence" value="ECO:0007669"/>
    <property type="project" value="InterPro"/>
</dbReference>
<evidence type="ECO:0000256" key="2">
    <source>
        <dbReference type="ARBA" id="ARBA00022603"/>
    </source>
</evidence>
<protein>
    <recommendedName>
        <fullName evidence="8">Methyltransferase</fullName>
        <ecNumber evidence="8">2.1.1.-</ecNumber>
    </recommendedName>
</protein>
<dbReference type="PROSITE" id="PS00093">
    <property type="entry name" value="N4_MTASE"/>
    <property type="match status" value="1"/>
</dbReference>
<sequence>MSSEVSQIYDSIGVKKSKDYSGQLEGGQYWCVLNGDAATRLKDVPDESINCVVTSPPYYWLRDYDVEGQIGLEETVDEYVSSLVKVMTEIYRVLRKDGTLFLNIGDTYYSGRGQSQGKDKKSKKRRFGLRAVDKSGGLGIGLQKKSAIGIPWRVAIAMCEHEWILRSPIVWHRDKCLPEFVRDRPRRSYEFVFMFAKDRYYFFDKTPLVDQNFDEDVWTIPPEKGDKGLDTAPYPEELVRRCLSIGCPEKGIVLDPFLGSGTTALAALKSGRSAIGVELNKEFCAHVNKKIRATHEVL</sequence>
<evidence type="ECO:0000256" key="3">
    <source>
        <dbReference type="ARBA" id="ARBA00022679"/>
    </source>
</evidence>